<keyword evidence="2" id="KW-1185">Reference proteome</keyword>
<protein>
    <submittedName>
        <fullName evidence="1">Uncharacterized protein</fullName>
    </submittedName>
</protein>
<dbReference type="OrthoDB" id="2111142at201174"/>
<name>A0A249L5P0_9ACTN</name>
<evidence type="ECO:0000313" key="2">
    <source>
        <dbReference type="Proteomes" id="UP000217210"/>
    </source>
</evidence>
<accession>A0A249L5P0</accession>
<evidence type="ECO:0000313" key="1">
    <source>
        <dbReference type="EMBL" id="ASY24420.1"/>
    </source>
</evidence>
<dbReference type="EMBL" id="CP016779">
    <property type="protein sequence ID" value="ASY24420.1"/>
    <property type="molecule type" value="Genomic_DNA"/>
</dbReference>
<reference evidence="1 2" key="1">
    <citation type="submission" date="2016-07" db="EMBL/GenBank/DDBJ databases">
        <title>High microdiversification within the ubiquitous acI lineage of Actinobacteria.</title>
        <authorList>
            <person name="Neuenschwander S.M."/>
            <person name="Salcher M."/>
            <person name="Ghai R."/>
            <person name="Pernthaler J."/>
        </authorList>
    </citation>
    <scope>NUCLEOTIDE SEQUENCE [LARGE SCALE GENOMIC DNA]</scope>
    <source>
        <strain evidence="1">MMS-IIB-91</strain>
    </source>
</reference>
<proteinExistence type="predicted"/>
<dbReference type="KEGG" id="nab:B1sIIB91_01275"/>
<gene>
    <name evidence="1" type="ORF">B1sIIB91_01275</name>
</gene>
<dbReference type="AlphaFoldDB" id="A0A249L5P0"/>
<dbReference type="Proteomes" id="UP000217210">
    <property type="component" value="Chromosome"/>
</dbReference>
<sequence length="425" mass="47553">MALSTLTPAAVASEQGAPCGIYKVSKNEVIAGVKFPKGSYQIYTYDIACNKVLGKKGILETFLKQKDKDPLPKPWRYESVTVGAQGFSRSGVGFRVQLIGSATTSGASPAGNTAPMSAGMKAALDNIAQFPKSKETPQALNYNYGPNAAKDMSNVIEKSAKATMEFFVDFYQETKPYPIFYGSDADLDWVIAEWRKYGYEAVGNELFEQAVSNMRRRIGPTSIMIGSESRFPQTPMILLASKGALSRNNLQMNTIHHVVHGIQGRITGDKSLLVGCWGREGAAQFYAMAIMDRNFRTIGGSDYATERREQSKPTLSYWTPKTNLLELSASQWFDKLNSVDGNRFGNQMYCNPDPEIGNFGYGSGALLYERLVGEYGHQKVMDWWYEIRSTSDWKVAFEKVFKLNVDDWYKQSAIPYLMKEYQAWK</sequence>
<organism evidence="1 2">
    <name type="scientific">Candidatus Nanopelagicus abundans</name>
    <dbReference type="NCBI Taxonomy" id="1884916"/>
    <lineage>
        <taxon>Bacteria</taxon>
        <taxon>Bacillati</taxon>
        <taxon>Actinomycetota</taxon>
        <taxon>Actinomycetes</taxon>
        <taxon>Candidatus Nanopelagicales</taxon>
        <taxon>Candidatus Nanopelagicaceae</taxon>
        <taxon>Candidatus Nanopelagicus</taxon>
    </lineage>
</organism>